<organism evidence="1">
    <name type="scientific">Oryza sativa subsp. japonica</name>
    <name type="common">Rice</name>
    <dbReference type="NCBI Taxonomy" id="39947"/>
    <lineage>
        <taxon>Eukaryota</taxon>
        <taxon>Viridiplantae</taxon>
        <taxon>Streptophyta</taxon>
        <taxon>Embryophyta</taxon>
        <taxon>Tracheophyta</taxon>
        <taxon>Spermatophyta</taxon>
        <taxon>Magnoliopsida</taxon>
        <taxon>Liliopsida</taxon>
        <taxon>Poales</taxon>
        <taxon>Poaceae</taxon>
        <taxon>BOP clade</taxon>
        <taxon>Oryzoideae</taxon>
        <taxon>Oryzeae</taxon>
        <taxon>Oryzinae</taxon>
        <taxon>Oryza</taxon>
        <taxon>Oryza sativa</taxon>
    </lineage>
</organism>
<gene>
    <name evidence="1" type="ORF">P0445E10.35</name>
    <name evidence="2" type="ORF">P0478H03.25</name>
</gene>
<reference evidence="3" key="3">
    <citation type="journal article" date="2008" name="Nucleic Acids Res.">
        <title>The rice annotation project database (RAP-DB): 2008 update.</title>
        <authorList>
            <consortium name="The rice annotation project (RAP)"/>
        </authorList>
    </citation>
    <scope>GENOME REANNOTATION</scope>
    <source>
        <strain evidence="3">cv. Nipponbare</strain>
    </source>
</reference>
<evidence type="ECO:0000313" key="1">
    <source>
        <dbReference type="EMBL" id="BAD82166.1"/>
    </source>
</evidence>
<dbReference type="Proteomes" id="UP000000763">
    <property type="component" value="Chromosome 1"/>
</dbReference>
<sequence length="89" mass="10105">MVSTSGQEAPAVADASMDRFIHSFMHALMHSDQNAKAEKRNWYMRIKISSNAPKAKLRNIHGLLDDTRKRGEGDWFFPAMHSCLKQISS</sequence>
<dbReference type="Proteomes" id="UP000817658">
    <property type="component" value="Chromosome 1"/>
</dbReference>
<evidence type="ECO:0000313" key="2">
    <source>
        <dbReference type="EMBL" id="BAD82519.1"/>
    </source>
</evidence>
<reference evidence="1" key="1">
    <citation type="journal article" date="2002" name="Nature">
        <title>The genome sequence and structure of rice chromosome 1.</title>
        <authorList>
            <person name="Sasaki T."/>
            <person name="Matsumoto T."/>
            <person name="Yamamoto K."/>
            <person name="Sakata K."/>
            <person name="Baba T."/>
            <person name="Katayose Y."/>
            <person name="Wu J."/>
            <person name="Niimura Y."/>
            <person name="Cheng Z."/>
            <person name="Nagamura Y."/>
            <person name="Antonio B.A."/>
            <person name="Kanamori H."/>
            <person name="Hosokawa S."/>
            <person name="Masukawa M."/>
            <person name="Arikawa K."/>
            <person name="Chiden Y."/>
            <person name="Hayashi M."/>
            <person name="Okamoto M."/>
            <person name="Ando T."/>
            <person name="Aoki H."/>
            <person name="Arita K."/>
            <person name="Hamada M."/>
            <person name="Harada C."/>
            <person name="Hijishita S."/>
            <person name="Honda M."/>
            <person name="Ichikawa Y."/>
            <person name="Idonuma A."/>
            <person name="Iijima M."/>
            <person name="Ikeda M."/>
            <person name="Ikeno M."/>
            <person name="Itoh S."/>
            <person name="Itoh T."/>
            <person name="Itoh Y."/>
            <person name="Itoh Y."/>
            <person name="Iwabuchi A."/>
            <person name="Kamiya K."/>
            <person name="Karasawa W."/>
            <person name="Katagiri S."/>
            <person name="Kikuta A."/>
            <person name="Kobayashi N."/>
            <person name="Kono I."/>
            <person name="Machita K."/>
            <person name="Maehara T."/>
            <person name="Mizuno H."/>
            <person name="Mizubayashi T."/>
            <person name="Mukai Y."/>
            <person name="Nagasaki H."/>
            <person name="Nakashima M."/>
            <person name="Nakama Y."/>
            <person name="Nakamichi Y."/>
            <person name="Nakamura M."/>
            <person name="Namiki N."/>
            <person name="Negishi M."/>
            <person name="Ohta I."/>
            <person name="Ono N."/>
            <person name="Saji S."/>
            <person name="Sakai K."/>
            <person name="Shibata M."/>
            <person name="Shimokawa T."/>
            <person name="Shomura A."/>
            <person name="Song J."/>
            <person name="Takazaki Y."/>
            <person name="Terasawa K."/>
            <person name="Tsuji K."/>
            <person name="Waki K."/>
            <person name="Yamagata H."/>
            <person name="Yamane H."/>
            <person name="Yoshiki S."/>
            <person name="Yoshihara R."/>
            <person name="Yukawa K."/>
            <person name="Zhong H."/>
            <person name="Iwama H."/>
            <person name="Endo T."/>
            <person name="Ito H."/>
            <person name="Hahn J.H."/>
            <person name="Kim H.I."/>
            <person name="Eun M.Y."/>
            <person name="Yano M."/>
            <person name="Jiang J."/>
            <person name="Gojobori T."/>
        </authorList>
    </citation>
    <scope>NUCLEOTIDE SEQUENCE</scope>
</reference>
<reference evidence="3" key="2">
    <citation type="journal article" date="2005" name="Nature">
        <title>The map-based sequence of the rice genome.</title>
        <authorList>
            <consortium name="International rice genome sequencing project (IRGSP)"/>
            <person name="Matsumoto T."/>
            <person name="Wu J."/>
            <person name="Kanamori H."/>
            <person name="Katayose Y."/>
            <person name="Fujisawa M."/>
            <person name="Namiki N."/>
            <person name="Mizuno H."/>
            <person name="Yamamoto K."/>
            <person name="Antonio B.A."/>
            <person name="Baba T."/>
            <person name="Sakata K."/>
            <person name="Nagamura Y."/>
            <person name="Aoki H."/>
            <person name="Arikawa K."/>
            <person name="Arita K."/>
            <person name="Bito T."/>
            <person name="Chiden Y."/>
            <person name="Fujitsuka N."/>
            <person name="Fukunaka R."/>
            <person name="Hamada M."/>
            <person name="Harada C."/>
            <person name="Hayashi A."/>
            <person name="Hijishita S."/>
            <person name="Honda M."/>
            <person name="Hosokawa S."/>
            <person name="Ichikawa Y."/>
            <person name="Idonuma A."/>
            <person name="Iijima M."/>
            <person name="Ikeda M."/>
            <person name="Ikeno M."/>
            <person name="Ito K."/>
            <person name="Ito S."/>
            <person name="Ito T."/>
            <person name="Ito Y."/>
            <person name="Ito Y."/>
            <person name="Iwabuchi A."/>
            <person name="Kamiya K."/>
            <person name="Karasawa W."/>
            <person name="Kurita K."/>
            <person name="Katagiri S."/>
            <person name="Kikuta A."/>
            <person name="Kobayashi H."/>
            <person name="Kobayashi N."/>
            <person name="Machita K."/>
            <person name="Maehara T."/>
            <person name="Masukawa M."/>
            <person name="Mizubayashi T."/>
            <person name="Mukai Y."/>
            <person name="Nagasaki H."/>
            <person name="Nagata Y."/>
            <person name="Naito S."/>
            <person name="Nakashima M."/>
            <person name="Nakama Y."/>
            <person name="Nakamichi Y."/>
            <person name="Nakamura M."/>
            <person name="Meguro A."/>
            <person name="Negishi M."/>
            <person name="Ohta I."/>
            <person name="Ohta T."/>
            <person name="Okamoto M."/>
            <person name="Ono N."/>
            <person name="Saji S."/>
            <person name="Sakaguchi M."/>
            <person name="Sakai K."/>
            <person name="Shibata M."/>
            <person name="Shimokawa T."/>
            <person name="Song J."/>
            <person name="Takazaki Y."/>
            <person name="Terasawa K."/>
            <person name="Tsugane M."/>
            <person name="Tsuji K."/>
            <person name="Ueda S."/>
            <person name="Waki K."/>
            <person name="Yamagata H."/>
            <person name="Yamamoto M."/>
            <person name="Yamamoto S."/>
            <person name="Yamane H."/>
            <person name="Yoshiki S."/>
            <person name="Yoshihara R."/>
            <person name="Yukawa K."/>
            <person name="Zhong H."/>
            <person name="Yano M."/>
            <person name="Yuan Q."/>
            <person name="Ouyang S."/>
            <person name="Liu J."/>
            <person name="Jones K.M."/>
            <person name="Gansberger K."/>
            <person name="Moffat K."/>
            <person name="Hill J."/>
            <person name="Bera J."/>
            <person name="Fadrosh D."/>
            <person name="Jin S."/>
            <person name="Johri S."/>
            <person name="Kim M."/>
            <person name="Overton L."/>
            <person name="Reardon M."/>
            <person name="Tsitrin T."/>
            <person name="Vuong H."/>
            <person name="Weaver B."/>
            <person name="Ciecko A."/>
            <person name="Tallon L."/>
            <person name="Jackson J."/>
            <person name="Pai G."/>
            <person name="Aken S.V."/>
            <person name="Utterback T."/>
            <person name="Reidmuller S."/>
            <person name="Feldblyum T."/>
            <person name="Hsiao J."/>
            <person name="Zismann V."/>
            <person name="Iobst S."/>
            <person name="de Vazeille A.R."/>
            <person name="Buell C.R."/>
            <person name="Ying K."/>
            <person name="Li Y."/>
            <person name="Lu T."/>
            <person name="Huang Y."/>
            <person name="Zhao Q."/>
            <person name="Feng Q."/>
            <person name="Zhang L."/>
            <person name="Zhu J."/>
            <person name="Weng Q."/>
            <person name="Mu J."/>
            <person name="Lu Y."/>
            <person name="Fan D."/>
            <person name="Liu Y."/>
            <person name="Guan J."/>
            <person name="Zhang Y."/>
            <person name="Yu S."/>
            <person name="Liu X."/>
            <person name="Zhang Y."/>
            <person name="Hong G."/>
            <person name="Han B."/>
            <person name="Choisne N."/>
            <person name="Demange N."/>
            <person name="Orjeda G."/>
            <person name="Samain S."/>
            <person name="Cattolico L."/>
            <person name="Pelletier E."/>
            <person name="Couloux A."/>
            <person name="Segurens B."/>
            <person name="Wincker P."/>
            <person name="D'Hont A."/>
            <person name="Scarpelli C."/>
            <person name="Weissenbach J."/>
            <person name="Salanoubat M."/>
            <person name="Quetier F."/>
            <person name="Yu Y."/>
            <person name="Kim H.R."/>
            <person name="Rambo T."/>
            <person name="Currie J."/>
            <person name="Collura K."/>
            <person name="Luo M."/>
            <person name="Yang T."/>
            <person name="Ammiraju J.S.S."/>
            <person name="Engler F."/>
            <person name="Soderlund C."/>
            <person name="Wing R.A."/>
            <person name="Palmer L.E."/>
            <person name="de la Bastide M."/>
            <person name="Spiegel L."/>
            <person name="Nascimento L."/>
            <person name="Zutavern T."/>
            <person name="O'Shaughnessy A."/>
            <person name="Dike S."/>
            <person name="Dedhia N."/>
            <person name="Preston R."/>
            <person name="Balija V."/>
            <person name="McCombie W.R."/>
            <person name="Chow T."/>
            <person name="Chen H."/>
            <person name="Chung M."/>
            <person name="Chen C."/>
            <person name="Shaw J."/>
            <person name="Wu H."/>
            <person name="Hsiao K."/>
            <person name="Chao Y."/>
            <person name="Chu M."/>
            <person name="Cheng C."/>
            <person name="Hour A."/>
            <person name="Lee P."/>
            <person name="Lin S."/>
            <person name="Lin Y."/>
            <person name="Liou J."/>
            <person name="Liu S."/>
            <person name="Hsing Y."/>
            <person name="Raghuvanshi S."/>
            <person name="Mohanty A."/>
            <person name="Bharti A.K."/>
            <person name="Gaur A."/>
            <person name="Gupta V."/>
            <person name="Kumar D."/>
            <person name="Ravi V."/>
            <person name="Vij S."/>
            <person name="Kapur A."/>
            <person name="Khurana P."/>
            <person name="Khurana P."/>
            <person name="Khurana J.P."/>
            <person name="Tyagi A.K."/>
            <person name="Gaikwad K."/>
            <person name="Singh A."/>
            <person name="Dalal V."/>
            <person name="Srivastava S."/>
            <person name="Dixit A."/>
            <person name="Pal A.K."/>
            <person name="Ghazi I.A."/>
            <person name="Yadav M."/>
            <person name="Pandit A."/>
            <person name="Bhargava A."/>
            <person name="Sureshbabu K."/>
            <person name="Batra K."/>
            <person name="Sharma T.R."/>
            <person name="Mohapatra T."/>
            <person name="Singh N.K."/>
            <person name="Messing J."/>
            <person name="Nelson A.B."/>
            <person name="Fuks G."/>
            <person name="Kavchok S."/>
            <person name="Keizer G."/>
            <person name="Linton E."/>
            <person name="Llaca V."/>
            <person name="Song R."/>
            <person name="Tanyolac B."/>
            <person name="Young S."/>
            <person name="Ho-Il K."/>
            <person name="Hahn J.H."/>
            <person name="Sangsakoo G."/>
            <person name="Vanavichit A."/>
            <person name="de Mattos Luiz.A.T."/>
            <person name="Zimmer P.D."/>
            <person name="Malone G."/>
            <person name="Dellagostin O."/>
            <person name="de Oliveira A.C."/>
            <person name="Bevan M."/>
            <person name="Bancroft I."/>
            <person name="Minx P."/>
            <person name="Cordum H."/>
            <person name="Wilson R."/>
            <person name="Cheng Z."/>
            <person name="Jin W."/>
            <person name="Jiang J."/>
            <person name="Leong S.A."/>
            <person name="Iwama H."/>
            <person name="Gojobori T."/>
            <person name="Itoh T."/>
            <person name="Niimura Y."/>
            <person name="Fujii Y."/>
            <person name="Habara T."/>
            <person name="Sakai H."/>
            <person name="Sato Y."/>
            <person name="Wilson G."/>
            <person name="Kumar K."/>
            <person name="McCouch S."/>
            <person name="Juretic N."/>
            <person name="Hoen D."/>
            <person name="Wright S."/>
            <person name="Bruskiewich R."/>
            <person name="Bureau T."/>
            <person name="Miyao A."/>
            <person name="Hirochika H."/>
            <person name="Nishikawa T."/>
            <person name="Kadowaki K."/>
            <person name="Sugiura M."/>
            <person name="Burr B."/>
            <person name="Sasaki T."/>
        </authorList>
    </citation>
    <scope>NUCLEOTIDE SEQUENCE [LARGE SCALE GENOMIC DNA]</scope>
    <source>
        <strain evidence="3">cv. Nipponbare</strain>
    </source>
</reference>
<proteinExistence type="predicted"/>
<dbReference type="EMBL" id="AP003347">
    <property type="protein sequence ID" value="BAD82166.1"/>
    <property type="molecule type" value="Genomic_DNA"/>
</dbReference>
<name>Q5N7M7_ORYSJ</name>
<evidence type="ECO:0000313" key="3">
    <source>
        <dbReference type="Proteomes" id="UP000000763"/>
    </source>
</evidence>
<protein>
    <submittedName>
        <fullName evidence="1">Uncharacterized protein</fullName>
    </submittedName>
</protein>
<dbReference type="EMBL" id="AP003452">
    <property type="protein sequence ID" value="BAD82519.1"/>
    <property type="molecule type" value="Genomic_DNA"/>
</dbReference>
<accession>Q5N8N9</accession>
<dbReference type="AlphaFoldDB" id="Q5N7M7"/>
<accession>Q5N7M7</accession>